<dbReference type="eggNOG" id="COG3303">
    <property type="taxonomic scope" value="Bacteria"/>
</dbReference>
<dbReference type="RefSeq" id="WP_013344871.1">
    <property type="nucleotide sequence ID" value="NC_014541.1"/>
</dbReference>
<dbReference type="Pfam" id="PF22112">
    <property type="entry name" value="OmcA-like_N"/>
    <property type="match status" value="1"/>
</dbReference>
<dbReference type="Gene3D" id="3.90.10.10">
    <property type="entry name" value="Cytochrome C3"/>
    <property type="match status" value="2"/>
</dbReference>
<dbReference type="HOGENOM" id="CLU_011293_0_0_6"/>
<proteinExistence type="predicted"/>
<dbReference type="Proteomes" id="UP000006683">
    <property type="component" value="Chromosome"/>
</dbReference>
<feature type="domain" description="Cytochrome c" evidence="5">
    <location>
        <begin position="397"/>
        <end position="484"/>
    </location>
</feature>
<dbReference type="GO" id="GO:0046872">
    <property type="term" value="F:metal ion binding"/>
    <property type="evidence" value="ECO:0007669"/>
    <property type="project" value="UniProtKB-KW"/>
</dbReference>
<dbReference type="NCBIfam" id="TIGR03507">
    <property type="entry name" value="decahem_SO1788"/>
    <property type="match status" value="1"/>
</dbReference>
<dbReference type="GO" id="GO:0009055">
    <property type="term" value="F:electron transfer activity"/>
    <property type="evidence" value="ECO:0007669"/>
    <property type="project" value="InterPro"/>
</dbReference>
<dbReference type="InterPro" id="IPR054337">
    <property type="entry name" value="Mtrc-MtrF-like_dom_II/IV"/>
</dbReference>
<organism evidence="6 7">
    <name type="scientific">Ferrimonas balearica (strain DSM 9799 / CCM 4581 / KCTC 23876 / PAT)</name>
    <dbReference type="NCBI Taxonomy" id="550540"/>
    <lineage>
        <taxon>Bacteria</taxon>
        <taxon>Pseudomonadati</taxon>
        <taxon>Pseudomonadota</taxon>
        <taxon>Gammaproteobacteria</taxon>
        <taxon>Alteromonadales</taxon>
        <taxon>Ferrimonadaceae</taxon>
        <taxon>Ferrimonas</taxon>
    </lineage>
</organism>
<keyword evidence="7" id="KW-1185">Reference proteome</keyword>
<evidence type="ECO:0000256" key="4">
    <source>
        <dbReference type="SAM" id="MobiDB-lite"/>
    </source>
</evidence>
<dbReference type="InterPro" id="IPR020014">
    <property type="entry name" value="Decahaem_cyt-c_OmcA/MtrC"/>
</dbReference>
<name>E1SMM6_FERBD</name>
<keyword evidence="3" id="KW-0349">Heme</keyword>
<dbReference type="OrthoDB" id="9146465at2"/>
<keyword evidence="2 3" id="KW-0408">Iron</keyword>
<evidence type="ECO:0000313" key="7">
    <source>
        <dbReference type="Proteomes" id="UP000006683"/>
    </source>
</evidence>
<evidence type="ECO:0000313" key="6">
    <source>
        <dbReference type="EMBL" id="ADN75565.1"/>
    </source>
</evidence>
<dbReference type="Pfam" id="PF22113">
    <property type="entry name" value="Mtrc-MtrF_II-IV_dom"/>
    <property type="match status" value="2"/>
</dbReference>
<sequence>MTTWFNRQQDRLMNPSTPLAPWRTLLATATLALTLTGCPDDGDDGADGPEGPPGEVSIDVAAANSLNATITGVTIDDAGMVMVDFDLTNANGVAISGLESYAELDRIGMGIAKLTTLQKRLRPLPSDGSAEDGSGKGTKSTQWTSYINRVVEPGEVNVEDTFPEGWDALKGPQIQAGIETGCTTECLEATGNGSYRYTFPTALSEYPAITGLDTSYDANLTHRVTMELRRFRGDVAAALVNAHYDFIPATGAMAEAADTRELVVLEQACLRCHSNDYDNSAAHPLILHGGARFEVENCTVCHTPYSGDPETGATIDLGSMLHQIHKAEYFMIGFRGNGQDYREVTFPANGNDCKVCHLDGEDAPAQANNWYFHRQEACLSCHEKFAPADWDGTARGLFHSEGFTPFAEGNCAGCHADDTNPEGSAIYHLAKADATANAREAYTYTLGNGSFDAATGTLTFTLNWAGTMAPEMDPNVSEFWVTAAAFNGSEYDLGGVRADTASAYGRHKSRIAFNLKTANSGGTITSTAAEGGFTYTVTGIDPTVHDLFTATAQGFLDGKLFVCANAGITNLDTSTLVPVACDSPDARVIDAIVAGNKASFSADGSDVMMRRVAAIEMGCVNCHAEQADFSSSHVNTRGDETYPPDSACGSCHAGTPNTAVLLTDGSCVACHNPNGSAHANKPFSQGFEYKVMIHEIHAGTRSARRNTDLAITYPDSSANCTTCHADGQISLSAMASLPAFSAADGEFSPAVAACASCHATSEEANPSAVAHFRQNGGVYAGTPGQYVPTEAAETCATCHDAGRSAGYDVVHGLD</sequence>
<keyword evidence="1 3" id="KW-0479">Metal-binding</keyword>
<dbReference type="GO" id="GO:0020037">
    <property type="term" value="F:heme binding"/>
    <property type="evidence" value="ECO:0007669"/>
    <property type="project" value="InterPro"/>
</dbReference>
<dbReference type="EMBL" id="CP002209">
    <property type="protein sequence ID" value="ADN75565.1"/>
    <property type="molecule type" value="Genomic_DNA"/>
</dbReference>
<dbReference type="InterPro" id="IPR054336">
    <property type="entry name" value="OmcA-like_N"/>
</dbReference>
<evidence type="ECO:0000259" key="5">
    <source>
        <dbReference type="PROSITE" id="PS51007"/>
    </source>
</evidence>
<reference evidence="6 7" key="1">
    <citation type="journal article" date="2010" name="Stand. Genomic Sci.">
        <title>Complete genome sequence of Ferrimonas balearica type strain (PAT).</title>
        <authorList>
            <person name="Nolan M."/>
            <person name="Sikorski J."/>
            <person name="Davenport K."/>
            <person name="Lucas S."/>
            <person name="Glavina Del Rio T."/>
            <person name="Tice H."/>
            <person name="Cheng J."/>
            <person name="Goodwin L."/>
            <person name="Pitluck S."/>
            <person name="Liolios K."/>
            <person name="Ivanova N."/>
            <person name="Mavromatis K."/>
            <person name="Ovchinnikova G."/>
            <person name="Pati A."/>
            <person name="Chen A."/>
            <person name="Palaniappan K."/>
            <person name="Land M."/>
            <person name="Hauser L."/>
            <person name="Chang Y."/>
            <person name="Jeffries C."/>
            <person name="Tapia R."/>
            <person name="Brettin T."/>
            <person name="Detter J."/>
            <person name="Han C."/>
            <person name="Yasawong M."/>
            <person name="Rohde M."/>
            <person name="Tindall B."/>
            <person name="Goker M."/>
            <person name="Woyke T."/>
            <person name="Bristow J."/>
            <person name="Eisen J."/>
            <person name="Markowitz V."/>
            <person name="Hugenholtz P."/>
            <person name="Kyrpides N."/>
            <person name="Klenk H."/>
            <person name="Lapidus A."/>
        </authorList>
    </citation>
    <scope>NUCLEOTIDE SEQUENCE [LARGE SCALE GENOMIC DNA]</scope>
    <source>
        <strain evidence="7">DSM 9799 / CCM 4581 / KCTC 23876 / PAT</strain>
    </source>
</reference>
<evidence type="ECO:0000256" key="3">
    <source>
        <dbReference type="PROSITE-ProRule" id="PRU00433"/>
    </source>
</evidence>
<accession>E1SMM6</accession>
<evidence type="ECO:0000256" key="2">
    <source>
        <dbReference type="ARBA" id="ARBA00023004"/>
    </source>
</evidence>
<dbReference type="AlphaFoldDB" id="E1SMM6"/>
<dbReference type="GeneID" id="67181581"/>
<dbReference type="PROSITE" id="PS51007">
    <property type="entry name" value="CYTC"/>
    <property type="match status" value="1"/>
</dbReference>
<dbReference type="InterPro" id="IPR036280">
    <property type="entry name" value="Multihaem_cyt_sf"/>
</dbReference>
<dbReference type="SUPFAM" id="SSF48695">
    <property type="entry name" value="Multiheme cytochromes"/>
    <property type="match status" value="1"/>
</dbReference>
<gene>
    <name evidence="6" type="ordered locus">Fbal_1361</name>
</gene>
<dbReference type="CDD" id="cd08168">
    <property type="entry name" value="Cytochrom_C3"/>
    <property type="match status" value="1"/>
</dbReference>
<feature type="region of interest" description="Disordered" evidence="4">
    <location>
        <begin position="122"/>
        <end position="141"/>
    </location>
</feature>
<dbReference type="KEGG" id="fbl:Fbal_1361"/>
<dbReference type="STRING" id="550540.Fbal_1361"/>
<dbReference type="InterPro" id="IPR009056">
    <property type="entry name" value="Cyt_c-like_dom"/>
</dbReference>
<protein>
    <submittedName>
        <fullName evidence="6">Decaheme c-type cytochrome, OmcA/MtrC family</fullName>
    </submittedName>
</protein>
<evidence type="ECO:0000256" key="1">
    <source>
        <dbReference type="ARBA" id="ARBA00022723"/>
    </source>
</evidence>